<gene>
    <name evidence="2" type="ORF">K431DRAFT_282058</name>
</gene>
<evidence type="ECO:0000256" key="1">
    <source>
        <dbReference type="SAM" id="MobiDB-lite"/>
    </source>
</evidence>
<organism evidence="2 3">
    <name type="scientific">Polychaeton citri CBS 116435</name>
    <dbReference type="NCBI Taxonomy" id="1314669"/>
    <lineage>
        <taxon>Eukaryota</taxon>
        <taxon>Fungi</taxon>
        <taxon>Dikarya</taxon>
        <taxon>Ascomycota</taxon>
        <taxon>Pezizomycotina</taxon>
        <taxon>Dothideomycetes</taxon>
        <taxon>Dothideomycetidae</taxon>
        <taxon>Capnodiales</taxon>
        <taxon>Capnodiaceae</taxon>
        <taxon>Polychaeton</taxon>
    </lineage>
</organism>
<evidence type="ECO:0000313" key="2">
    <source>
        <dbReference type="EMBL" id="KAF2724210.1"/>
    </source>
</evidence>
<dbReference type="Proteomes" id="UP000799441">
    <property type="component" value="Unassembled WGS sequence"/>
</dbReference>
<accession>A0A9P4QE62</accession>
<dbReference type="EMBL" id="MU003772">
    <property type="protein sequence ID" value="KAF2724210.1"/>
    <property type="molecule type" value="Genomic_DNA"/>
</dbReference>
<name>A0A9P4QE62_9PEZI</name>
<comment type="caution">
    <text evidence="2">The sequence shown here is derived from an EMBL/GenBank/DDBJ whole genome shotgun (WGS) entry which is preliminary data.</text>
</comment>
<feature type="region of interest" description="Disordered" evidence="1">
    <location>
        <begin position="41"/>
        <end position="63"/>
    </location>
</feature>
<protein>
    <submittedName>
        <fullName evidence="2">Uncharacterized protein</fullName>
    </submittedName>
</protein>
<dbReference type="AlphaFoldDB" id="A0A9P4QE62"/>
<reference evidence="2" key="1">
    <citation type="journal article" date="2020" name="Stud. Mycol.">
        <title>101 Dothideomycetes genomes: a test case for predicting lifestyles and emergence of pathogens.</title>
        <authorList>
            <person name="Haridas S."/>
            <person name="Albert R."/>
            <person name="Binder M."/>
            <person name="Bloem J."/>
            <person name="Labutti K."/>
            <person name="Salamov A."/>
            <person name="Andreopoulos B."/>
            <person name="Baker S."/>
            <person name="Barry K."/>
            <person name="Bills G."/>
            <person name="Bluhm B."/>
            <person name="Cannon C."/>
            <person name="Castanera R."/>
            <person name="Culley D."/>
            <person name="Daum C."/>
            <person name="Ezra D."/>
            <person name="Gonzalez J."/>
            <person name="Henrissat B."/>
            <person name="Kuo A."/>
            <person name="Liang C."/>
            <person name="Lipzen A."/>
            <person name="Lutzoni F."/>
            <person name="Magnuson J."/>
            <person name="Mondo S."/>
            <person name="Nolan M."/>
            <person name="Ohm R."/>
            <person name="Pangilinan J."/>
            <person name="Park H.-J."/>
            <person name="Ramirez L."/>
            <person name="Alfaro M."/>
            <person name="Sun H."/>
            <person name="Tritt A."/>
            <person name="Yoshinaga Y."/>
            <person name="Zwiers L.-H."/>
            <person name="Turgeon B."/>
            <person name="Goodwin S."/>
            <person name="Spatafora J."/>
            <person name="Crous P."/>
            <person name="Grigoriev I."/>
        </authorList>
    </citation>
    <scope>NUCLEOTIDE SEQUENCE</scope>
    <source>
        <strain evidence="2">CBS 116435</strain>
    </source>
</reference>
<evidence type="ECO:0000313" key="3">
    <source>
        <dbReference type="Proteomes" id="UP000799441"/>
    </source>
</evidence>
<keyword evidence="3" id="KW-1185">Reference proteome</keyword>
<sequence length="157" mass="16645">MALHVHHALSNRAGGAYHLPTECSARMASGSTGQMACWSASPPSMHVHRHRSRPSNLSTGAGDSVVAPPTDALLASGCIRHLRSTGLATVAQACARRMQRSARQFDVLVPHLVRSVAEGVAFLLVAVTDGDQRQGTVTTASNIAVSAVVRERRCRLM</sequence>
<proteinExistence type="predicted"/>